<feature type="compositionally biased region" description="Acidic residues" evidence="1">
    <location>
        <begin position="262"/>
        <end position="275"/>
    </location>
</feature>
<dbReference type="Pfam" id="PF00169">
    <property type="entry name" value="PH"/>
    <property type="match status" value="1"/>
</dbReference>
<keyword evidence="5" id="KW-1185">Reference proteome</keyword>
<dbReference type="SUPFAM" id="SSF50729">
    <property type="entry name" value="PH domain-like"/>
    <property type="match status" value="1"/>
</dbReference>
<dbReference type="PROSITE" id="PS50020">
    <property type="entry name" value="WW_DOMAIN_2"/>
    <property type="match status" value="1"/>
</dbReference>
<comment type="caution">
    <text evidence="4">The sequence shown here is derived from an EMBL/GenBank/DDBJ whole genome shotgun (WGS) entry which is preliminary data.</text>
</comment>
<accession>A0A9W7A604</accession>
<dbReference type="OrthoDB" id="201945at2759"/>
<dbReference type="PROSITE" id="PS50003">
    <property type="entry name" value="PH_DOMAIN"/>
    <property type="match status" value="1"/>
</dbReference>
<dbReference type="SUPFAM" id="SSF51045">
    <property type="entry name" value="WW domain"/>
    <property type="match status" value="1"/>
</dbReference>
<dbReference type="InterPro" id="IPR011993">
    <property type="entry name" value="PH-like_dom_sf"/>
</dbReference>
<dbReference type="AlphaFoldDB" id="A0A9W7A604"/>
<dbReference type="InterPro" id="IPR001202">
    <property type="entry name" value="WW_dom"/>
</dbReference>
<feature type="compositionally biased region" description="Acidic residues" evidence="1">
    <location>
        <begin position="215"/>
        <end position="233"/>
    </location>
</feature>
<gene>
    <name evidence="4" type="ORF">TrRE_jg4959</name>
</gene>
<evidence type="ECO:0000313" key="4">
    <source>
        <dbReference type="EMBL" id="GMH63532.1"/>
    </source>
</evidence>
<feature type="domain" description="WW" evidence="3">
    <location>
        <begin position="16"/>
        <end position="43"/>
    </location>
</feature>
<evidence type="ECO:0000259" key="3">
    <source>
        <dbReference type="PROSITE" id="PS50020"/>
    </source>
</evidence>
<dbReference type="Gene3D" id="2.20.70.10">
    <property type="match status" value="1"/>
</dbReference>
<feature type="compositionally biased region" description="Basic and acidic residues" evidence="1">
    <location>
        <begin position="276"/>
        <end position="289"/>
    </location>
</feature>
<dbReference type="EMBL" id="BRXZ01002500">
    <property type="protein sequence ID" value="GMH63532.1"/>
    <property type="molecule type" value="Genomic_DNA"/>
</dbReference>
<reference evidence="4" key="1">
    <citation type="submission" date="2022-07" db="EMBL/GenBank/DDBJ databases">
        <title>Genome analysis of Parmales, a sister group of diatoms, reveals the evolutionary specialization of diatoms from phago-mixotrophs to photoautotrophs.</title>
        <authorList>
            <person name="Ban H."/>
            <person name="Sato S."/>
            <person name="Yoshikawa S."/>
            <person name="Kazumasa Y."/>
            <person name="Nakamura Y."/>
            <person name="Ichinomiya M."/>
            <person name="Saitoh K."/>
            <person name="Sato N."/>
            <person name="Blanc-Mathieu R."/>
            <person name="Endo H."/>
            <person name="Kuwata A."/>
            <person name="Ogata H."/>
        </authorList>
    </citation>
    <scope>NUCLEOTIDE SEQUENCE</scope>
</reference>
<dbReference type="InterPro" id="IPR001849">
    <property type="entry name" value="PH_domain"/>
</dbReference>
<dbReference type="Proteomes" id="UP001165082">
    <property type="component" value="Unassembled WGS sequence"/>
</dbReference>
<name>A0A9W7A604_9STRA</name>
<sequence length="409" mass="44788">MSRASDDLSLPDLGIWKMVSTPDHQTYYYHTKTKETKWELEDHEIEDMVGSMKELFADKEGFMWKRKPTSKDSDKPEKGASRKLQSFIPKFMTSPWKRRWFKLNTHTKILKYFDGEDSNAKQKGQINLKDIMSVNIVEKDHMEDSPTDYHMAVHTENRIWHFATDSGTEQTVWHAVFQHCVNLNKQVVIKTSIVSEAVLGGGDIGDDLSANKQEEVEDQETRDDDDDDDDVEEVLIGGGEVLKKEGETLGVKAEKAEKAGEAEEAEEGEEEGGEEGGEKEGETEGKTEASDEAAPAAKNPGSDTGEEKPKEEGSDEAEPPTSDAGNDEGVEDAEEPKEDADPDAVAEEGSETAAEAAPEKPAEAPSDPPAPKEKAPLPPVPPPPATPQPSSPLPPPPPPPPQSPKEATL</sequence>
<proteinExistence type="predicted"/>
<dbReference type="InterPro" id="IPR036020">
    <property type="entry name" value="WW_dom_sf"/>
</dbReference>
<feature type="region of interest" description="Disordered" evidence="1">
    <location>
        <begin position="200"/>
        <end position="409"/>
    </location>
</feature>
<dbReference type="Pfam" id="PF00397">
    <property type="entry name" value="WW"/>
    <property type="match status" value="1"/>
</dbReference>
<dbReference type="Gene3D" id="2.30.29.30">
    <property type="entry name" value="Pleckstrin-homology domain (PH domain)/Phosphotyrosine-binding domain (PTB)"/>
    <property type="match status" value="1"/>
</dbReference>
<feature type="compositionally biased region" description="Acidic residues" evidence="1">
    <location>
        <begin position="325"/>
        <end position="350"/>
    </location>
</feature>
<dbReference type="CDD" id="cd00201">
    <property type="entry name" value="WW"/>
    <property type="match status" value="1"/>
</dbReference>
<organism evidence="4 5">
    <name type="scientific">Triparma retinervis</name>
    <dbReference type="NCBI Taxonomy" id="2557542"/>
    <lineage>
        <taxon>Eukaryota</taxon>
        <taxon>Sar</taxon>
        <taxon>Stramenopiles</taxon>
        <taxon>Ochrophyta</taxon>
        <taxon>Bolidophyceae</taxon>
        <taxon>Parmales</taxon>
        <taxon>Triparmaceae</taxon>
        <taxon>Triparma</taxon>
    </lineage>
</organism>
<feature type="compositionally biased region" description="Pro residues" evidence="1">
    <location>
        <begin position="376"/>
        <end position="403"/>
    </location>
</feature>
<dbReference type="SMART" id="SM00233">
    <property type="entry name" value="PH"/>
    <property type="match status" value="1"/>
</dbReference>
<evidence type="ECO:0000313" key="5">
    <source>
        <dbReference type="Proteomes" id="UP001165082"/>
    </source>
</evidence>
<feature type="domain" description="PH" evidence="2">
    <location>
        <begin position="81"/>
        <end position="182"/>
    </location>
</feature>
<evidence type="ECO:0000256" key="1">
    <source>
        <dbReference type="SAM" id="MobiDB-lite"/>
    </source>
</evidence>
<evidence type="ECO:0000259" key="2">
    <source>
        <dbReference type="PROSITE" id="PS50003"/>
    </source>
</evidence>
<protein>
    <submittedName>
        <fullName evidence="4">Uncharacterized protein</fullName>
    </submittedName>
</protein>
<feature type="compositionally biased region" description="Basic and acidic residues" evidence="1">
    <location>
        <begin position="241"/>
        <end position="261"/>
    </location>
</feature>